<reference evidence="3" key="2">
    <citation type="submission" date="2018-05" db="EMBL/GenBank/DDBJ databases">
        <title>OgluRS3 (Oryza glumaepatula Reference Sequence Version 3).</title>
        <authorList>
            <person name="Zhang J."/>
            <person name="Kudrna D."/>
            <person name="Lee S."/>
            <person name="Talag J."/>
            <person name="Welchert J."/>
            <person name="Wing R.A."/>
        </authorList>
    </citation>
    <scope>NUCLEOTIDE SEQUENCE [LARGE SCALE GENOMIC DNA]</scope>
</reference>
<keyword evidence="4" id="KW-1185">Reference proteome</keyword>
<evidence type="ECO:0000256" key="2">
    <source>
        <dbReference type="SAM" id="Phobius"/>
    </source>
</evidence>
<keyword evidence="2" id="KW-1133">Transmembrane helix</keyword>
<feature type="region of interest" description="Disordered" evidence="1">
    <location>
        <begin position="11"/>
        <end position="31"/>
    </location>
</feature>
<dbReference type="EnsemblPlants" id="OGLUM07G06390.1">
    <property type="protein sequence ID" value="OGLUM07G06390.1"/>
    <property type="gene ID" value="OGLUM07G06390"/>
</dbReference>
<evidence type="ECO:0000256" key="1">
    <source>
        <dbReference type="SAM" id="MobiDB-lite"/>
    </source>
</evidence>
<dbReference type="Proteomes" id="UP000026961">
    <property type="component" value="Chromosome 7"/>
</dbReference>
<dbReference type="AlphaFoldDB" id="A0A0E0AH28"/>
<protein>
    <submittedName>
        <fullName evidence="3">Uncharacterized protein</fullName>
    </submittedName>
</protein>
<dbReference type="HOGENOM" id="CLU_133494_0_0_1"/>
<reference evidence="3" key="1">
    <citation type="submission" date="2015-04" db="UniProtKB">
        <authorList>
            <consortium name="EnsemblPlants"/>
        </authorList>
    </citation>
    <scope>IDENTIFICATION</scope>
</reference>
<evidence type="ECO:0000313" key="4">
    <source>
        <dbReference type="Proteomes" id="UP000026961"/>
    </source>
</evidence>
<accession>A0A0E0AH28</accession>
<dbReference type="Gramene" id="OGLUM07G06390.1">
    <property type="protein sequence ID" value="OGLUM07G06390.1"/>
    <property type="gene ID" value="OGLUM07G06390"/>
</dbReference>
<evidence type="ECO:0000313" key="3">
    <source>
        <dbReference type="EnsemblPlants" id="OGLUM07G06390.1"/>
    </source>
</evidence>
<sequence length="134" mass="14893">MAVAIRRRRWHPPFPASGSKGRKKAIYEGEEKSSQAKERIGGVEIKIWISPRVGNEAHHDCSGLSGRKLHYKVVTTVTSPYERIVALLPRYSSRRAVKFLGAHSIALLLSATLGTASSMSLCFLYGNVNQSRER</sequence>
<proteinExistence type="predicted"/>
<keyword evidence="2" id="KW-0812">Transmembrane</keyword>
<name>A0A0E0AH28_9ORYZ</name>
<organism evidence="3">
    <name type="scientific">Oryza glumipatula</name>
    <dbReference type="NCBI Taxonomy" id="40148"/>
    <lineage>
        <taxon>Eukaryota</taxon>
        <taxon>Viridiplantae</taxon>
        <taxon>Streptophyta</taxon>
        <taxon>Embryophyta</taxon>
        <taxon>Tracheophyta</taxon>
        <taxon>Spermatophyta</taxon>
        <taxon>Magnoliopsida</taxon>
        <taxon>Liliopsida</taxon>
        <taxon>Poales</taxon>
        <taxon>Poaceae</taxon>
        <taxon>BOP clade</taxon>
        <taxon>Oryzoideae</taxon>
        <taxon>Oryzeae</taxon>
        <taxon>Oryzinae</taxon>
        <taxon>Oryza</taxon>
    </lineage>
</organism>
<keyword evidence="2" id="KW-0472">Membrane</keyword>
<feature type="transmembrane region" description="Helical" evidence="2">
    <location>
        <begin position="99"/>
        <end position="126"/>
    </location>
</feature>